<evidence type="ECO:0000256" key="2">
    <source>
        <dbReference type="SAM" id="Phobius"/>
    </source>
</evidence>
<evidence type="ECO:0000256" key="1">
    <source>
        <dbReference type="SAM" id="MobiDB-lite"/>
    </source>
</evidence>
<sequence>MSVPLNYSPPMDAVPMYRNDSEESADSPFASMLNTPADEQLLHFDSLDGKLLAMATPQALGEITIKAPARRISLSRQFAKAPTKANTSAASQGQLARASEPACAEISHRPQTPEPPIVDTYNTPSPQTITRTTRRTCPPMRRHIFSPPSKPIHLDAGDESVSDFTPRAHSTLRHRKGMYLLPNDSITGEPASEALHVIDLHKPAQEEVDDDALSDDEHDAFTVPALSPLFPLQVVLFPAYAIVVGASILMCPTRLPVIAFPASPSPTSPLHRALAACLPFAAPPSPIRAFAHWAALAPLHVAIFLAALIGIAYMCLPLGALLAAGAATQFVRAWGDFGGCEEGGRGEVLGGEVRQMLYQVLMCAEYGFHDGDTLKREGERYFVVRAPRRKETRAEILVAGGAGEEYDEDEQ</sequence>
<keyword evidence="4" id="KW-1185">Reference proteome</keyword>
<protein>
    <submittedName>
        <fullName evidence="3">Uncharacterized protein</fullName>
    </submittedName>
</protein>
<keyword evidence="2" id="KW-0812">Transmembrane</keyword>
<comment type="caution">
    <text evidence="3">The sequence shown here is derived from an EMBL/GenBank/DDBJ whole genome shotgun (WGS) entry which is preliminary data.</text>
</comment>
<feature type="compositionally biased region" description="Polar residues" evidence="1">
    <location>
        <begin position="84"/>
        <end position="94"/>
    </location>
</feature>
<organism evidence="3 4">
    <name type="scientific">Mycena maculata</name>
    <dbReference type="NCBI Taxonomy" id="230809"/>
    <lineage>
        <taxon>Eukaryota</taxon>
        <taxon>Fungi</taxon>
        <taxon>Dikarya</taxon>
        <taxon>Basidiomycota</taxon>
        <taxon>Agaricomycotina</taxon>
        <taxon>Agaricomycetes</taxon>
        <taxon>Agaricomycetidae</taxon>
        <taxon>Agaricales</taxon>
        <taxon>Marasmiineae</taxon>
        <taxon>Mycenaceae</taxon>
        <taxon>Mycena</taxon>
    </lineage>
</organism>
<dbReference type="AlphaFoldDB" id="A0AAD7HYQ3"/>
<feature type="compositionally biased region" description="Low complexity" evidence="1">
    <location>
        <begin position="123"/>
        <end position="133"/>
    </location>
</feature>
<keyword evidence="2" id="KW-1133">Transmembrane helix</keyword>
<accession>A0AAD7HYQ3</accession>
<dbReference type="EMBL" id="JARJLG010000193">
    <property type="protein sequence ID" value="KAJ7730095.1"/>
    <property type="molecule type" value="Genomic_DNA"/>
</dbReference>
<feature type="region of interest" description="Disordered" evidence="1">
    <location>
        <begin position="78"/>
        <end position="133"/>
    </location>
</feature>
<gene>
    <name evidence="3" type="ORF">DFH07DRAFT_945483</name>
</gene>
<dbReference type="Proteomes" id="UP001215280">
    <property type="component" value="Unassembled WGS sequence"/>
</dbReference>
<evidence type="ECO:0000313" key="4">
    <source>
        <dbReference type="Proteomes" id="UP001215280"/>
    </source>
</evidence>
<feature type="transmembrane region" description="Helical" evidence="2">
    <location>
        <begin position="301"/>
        <end position="324"/>
    </location>
</feature>
<keyword evidence="2" id="KW-0472">Membrane</keyword>
<evidence type="ECO:0000313" key="3">
    <source>
        <dbReference type="EMBL" id="KAJ7730095.1"/>
    </source>
</evidence>
<reference evidence="3" key="1">
    <citation type="submission" date="2023-03" db="EMBL/GenBank/DDBJ databases">
        <title>Massive genome expansion in bonnet fungi (Mycena s.s.) driven by repeated elements and novel gene families across ecological guilds.</title>
        <authorList>
            <consortium name="Lawrence Berkeley National Laboratory"/>
            <person name="Harder C.B."/>
            <person name="Miyauchi S."/>
            <person name="Viragh M."/>
            <person name="Kuo A."/>
            <person name="Thoen E."/>
            <person name="Andreopoulos B."/>
            <person name="Lu D."/>
            <person name="Skrede I."/>
            <person name="Drula E."/>
            <person name="Henrissat B."/>
            <person name="Morin E."/>
            <person name="Kohler A."/>
            <person name="Barry K."/>
            <person name="LaButti K."/>
            <person name="Morin E."/>
            <person name="Salamov A."/>
            <person name="Lipzen A."/>
            <person name="Mereny Z."/>
            <person name="Hegedus B."/>
            <person name="Baldrian P."/>
            <person name="Stursova M."/>
            <person name="Weitz H."/>
            <person name="Taylor A."/>
            <person name="Grigoriev I.V."/>
            <person name="Nagy L.G."/>
            <person name="Martin F."/>
            <person name="Kauserud H."/>
        </authorList>
    </citation>
    <scope>NUCLEOTIDE SEQUENCE</scope>
    <source>
        <strain evidence="3">CBHHK188m</strain>
    </source>
</reference>
<proteinExistence type="predicted"/>
<name>A0AAD7HYQ3_9AGAR</name>